<dbReference type="OrthoDB" id="9815315at2"/>
<dbReference type="Proteomes" id="UP000199382">
    <property type="component" value="Unassembled WGS sequence"/>
</dbReference>
<evidence type="ECO:0000256" key="1">
    <source>
        <dbReference type="HAMAP-Rule" id="MF_00761"/>
    </source>
</evidence>
<sequence length="158" mass="16572">MNATSPMPTAAEIAQQEDALVFSHFDEETAIALGLALVSEARTMAAPVVVDIRTPDRTLFHAALPGSAPDNDHWARRKSNVVLRKHRASMLVGLQFAAAEKTVGADLGLDPMDYAAHGGSFPIRVAGTGVVGAVTVSGLASEDDHAMIVRVLETMLAG</sequence>
<dbReference type="InterPro" id="IPR038084">
    <property type="entry name" value="PduO/GlcC-like_sf"/>
</dbReference>
<evidence type="ECO:0000313" key="2">
    <source>
        <dbReference type="EMBL" id="SDK32215.1"/>
    </source>
</evidence>
<dbReference type="SUPFAM" id="SSF143744">
    <property type="entry name" value="GlcG-like"/>
    <property type="match status" value="1"/>
</dbReference>
<dbReference type="PANTHER" id="PTHR28255:SF1">
    <property type="entry name" value="UPF0303 PROTEIN YBR137W"/>
    <property type="match status" value="1"/>
</dbReference>
<dbReference type="InterPro" id="IPR005624">
    <property type="entry name" value="PduO/GlcC-like"/>
</dbReference>
<comment type="similarity">
    <text evidence="1">Belongs to the UPF0303 family.</text>
</comment>
<dbReference type="RefSeq" id="WP_093158818.1">
    <property type="nucleotide sequence ID" value="NZ_FNEK01000037.1"/>
</dbReference>
<protein>
    <recommendedName>
        <fullName evidence="1">UPF0303 protein SAMN04488026_103739</fullName>
    </recommendedName>
</protein>
<dbReference type="NCBIfam" id="NF002696">
    <property type="entry name" value="PRK02487.1-5"/>
    <property type="match status" value="1"/>
</dbReference>
<dbReference type="STRING" id="571298.SAMN04488026_103739"/>
<dbReference type="HAMAP" id="MF_00761">
    <property type="entry name" value="UPF0303"/>
    <property type="match status" value="1"/>
</dbReference>
<proteinExistence type="inferred from homology"/>
<reference evidence="2 3" key="1">
    <citation type="submission" date="2016-10" db="EMBL/GenBank/DDBJ databases">
        <authorList>
            <person name="de Groot N.N."/>
        </authorList>
    </citation>
    <scope>NUCLEOTIDE SEQUENCE [LARGE SCALE GENOMIC DNA]</scope>
    <source>
        <strain evidence="2 3">DSM 25294</strain>
    </source>
</reference>
<dbReference type="AlphaFoldDB" id="A0A1G9B055"/>
<evidence type="ECO:0000313" key="3">
    <source>
        <dbReference type="Proteomes" id="UP000199382"/>
    </source>
</evidence>
<dbReference type="InterPro" id="IPR010371">
    <property type="entry name" value="YBR137W-like"/>
</dbReference>
<dbReference type="PANTHER" id="PTHR28255">
    <property type="match status" value="1"/>
</dbReference>
<dbReference type="Gene3D" id="3.30.450.150">
    <property type="entry name" value="Haem-degrading domain"/>
    <property type="match status" value="1"/>
</dbReference>
<organism evidence="2 3">
    <name type="scientific">Aliiruegeria lutimaris</name>
    <dbReference type="NCBI Taxonomy" id="571298"/>
    <lineage>
        <taxon>Bacteria</taxon>
        <taxon>Pseudomonadati</taxon>
        <taxon>Pseudomonadota</taxon>
        <taxon>Alphaproteobacteria</taxon>
        <taxon>Rhodobacterales</taxon>
        <taxon>Roseobacteraceae</taxon>
        <taxon>Aliiruegeria</taxon>
    </lineage>
</organism>
<dbReference type="Pfam" id="PF03928">
    <property type="entry name" value="HbpS-like"/>
    <property type="match status" value="1"/>
</dbReference>
<accession>A0A1G9B055</accession>
<dbReference type="PIRSF" id="PIRSF008757">
    <property type="entry name" value="UCP008757"/>
    <property type="match status" value="1"/>
</dbReference>
<name>A0A1G9B055_9RHOB</name>
<dbReference type="EMBL" id="FNEK01000037">
    <property type="protein sequence ID" value="SDK32215.1"/>
    <property type="molecule type" value="Genomic_DNA"/>
</dbReference>
<gene>
    <name evidence="2" type="ORF">SAMN04488026_103739</name>
</gene>
<keyword evidence="3" id="KW-1185">Reference proteome</keyword>